<dbReference type="EMBL" id="CADIKC010000003">
    <property type="protein sequence ID" value="CAB3688314.1"/>
    <property type="molecule type" value="Genomic_DNA"/>
</dbReference>
<dbReference type="AlphaFoldDB" id="A0A6J5B2G5"/>
<evidence type="ECO:0000313" key="1">
    <source>
        <dbReference type="EMBL" id="CAB3688314.1"/>
    </source>
</evidence>
<dbReference type="Gene3D" id="1.10.274.110">
    <property type="match status" value="1"/>
</dbReference>
<dbReference type="GeneID" id="97041608"/>
<sequence>MIDLKEQAGVAMNVRSQLGESVGDPQVTLAALAFADDLGRLLWRMKYGQDVKRAGVQRATLLLASRIRWSGKFARRKFTGLDHEANRARRSGVKGAKVERAMSDIVERFARRVIVEWVADLCPCCAGRGVTGRAERQSAPLIVEVECGTCCGARSIVVSEERIPFAHNGRHPTVYREYERCGTCNGDGKLRVAQKARGNGRQICVACDGTGRYAVDDAARAAALGVSLNIYRAHWAAHFRGMLALLDRVDGSAADIVRAKVRR</sequence>
<evidence type="ECO:0000313" key="2">
    <source>
        <dbReference type="Proteomes" id="UP000494255"/>
    </source>
</evidence>
<dbReference type="InterPro" id="IPR036410">
    <property type="entry name" value="HSP_DnaJ_Cys-rich_dom_sf"/>
</dbReference>
<dbReference type="RefSeq" id="WP_175051104.1">
    <property type="nucleotide sequence ID" value="NZ_CADIKC010000003.1"/>
</dbReference>
<name>A0A6J5B2G5_9BURK</name>
<dbReference type="Proteomes" id="UP000494255">
    <property type="component" value="Unassembled WGS sequence"/>
</dbReference>
<evidence type="ECO:0008006" key="3">
    <source>
        <dbReference type="Google" id="ProtNLM"/>
    </source>
</evidence>
<reference evidence="1 2" key="1">
    <citation type="submission" date="2020-04" db="EMBL/GenBank/DDBJ databases">
        <authorList>
            <person name="De Canck E."/>
        </authorList>
    </citation>
    <scope>NUCLEOTIDE SEQUENCE [LARGE SCALE GENOMIC DNA]</scope>
    <source>
        <strain evidence="1 2">LMG 24238</strain>
    </source>
</reference>
<proteinExistence type="predicted"/>
<accession>A0A6J5B2G5</accession>
<dbReference type="SUPFAM" id="SSF57938">
    <property type="entry name" value="DnaJ/Hsp40 cysteine-rich domain"/>
    <property type="match status" value="1"/>
</dbReference>
<organism evidence="1 2">
    <name type="scientific">Paraburkholderia sediminicola</name>
    <dbReference type="NCBI Taxonomy" id="458836"/>
    <lineage>
        <taxon>Bacteria</taxon>
        <taxon>Pseudomonadati</taxon>
        <taxon>Pseudomonadota</taxon>
        <taxon>Betaproteobacteria</taxon>
        <taxon>Burkholderiales</taxon>
        <taxon>Burkholderiaceae</taxon>
        <taxon>Paraburkholderia</taxon>
    </lineage>
</organism>
<dbReference type="InterPro" id="IPR038500">
    <property type="entry name" value="Antitermination_sf"/>
</dbReference>
<gene>
    <name evidence="1" type="ORF">LMG24238_02980</name>
</gene>
<protein>
    <recommendedName>
        <fullName evidence="3">CR-type domain-containing protein</fullName>
    </recommendedName>
</protein>
<keyword evidence="2" id="KW-1185">Reference proteome</keyword>